<evidence type="ECO:0000313" key="2">
    <source>
        <dbReference type="EMBL" id="KIJ29395.1"/>
    </source>
</evidence>
<feature type="non-terminal residue" evidence="2">
    <location>
        <position position="162"/>
    </location>
</feature>
<dbReference type="OrthoDB" id="3262196at2759"/>
<proteinExistence type="predicted"/>
<accession>A0A0C9UW95</accession>
<protein>
    <submittedName>
        <fullName evidence="2">Uncharacterized protein</fullName>
    </submittedName>
</protein>
<dbReference type="HOGENOM" id="CLU_1639520_0_0_1"/>
<keyword evidence="3" id="KW-1185">Reference proteome</keyword>
<dbReference type="EMBL" id="KN837284">
    <property type="protein sequence ID" value="KIJ29395.1"/>
    <property type="molecule type" value="Genomic_DNA"/>
</dbReference>
<dbReference type="AlphaFoldDB" id="A0A0C9UW95"/>
<organism evidence="2 3">
    <name type="scientific">Sphaerobolus stellatus (strain SS14)</name>
    <dbReference type="NCBI Taxonomy" id="990650"/>
    <lineage>
        <taxon>Eukaryota</taxon>
        <taxon>Fungi</taxon>
        <taxon>Dikarya</taxon>
        <taxon>Basidiomycota</taxon>
        <taxon>Agaricomycotina</taxon>
        <taxon>Agaricomycetes</taxon>
        <taxon>Phallomycetidae</taxon>
        <taxon>Geastrales</taxon>
        <taxon>Sphaerobolaceae</taxon>
        <taxon>Sphaerobolus</taxon>
    </lineage>
</organism>
<name>A0A0C9UW95_SPHS4</name>
<gene>
    <name evidence="1" type="ORF">M422DRAFT_137932</name>
    <name evidence="2" type="ORF">M422DRAFT_147618</name>
</gene>
<dbReference type="Proteomes" id="UP000054279">
    <property type="component" value="Unassembled WGS sequence"/>
</dbReference>
<feature type="non-terminal residue" evidence="2">
    <location>
        <position position="1"/>
    </location>
</feature>
<evidence type="ECO:0000313" key="1">
    <source>
        <dbReference type="EMBL" id="KIJ26627.1"/>
    </source>
</evidence>
<evidence type="ECO:0000313" key="3">
    <source>
        <dbReference type="Proteomes" id="UP000054279"/>
    </source>
</evidence>
<dbReference type="EMBL" id="KN837362">
    <property type="protein sequence ID" value="KIJ26627.1"/>
    <property type="molecule type" value="Genomic_DNA"/>
</dbReference>
<sequence length="162" mass="18286">WPSSEQLTELTNKSSGVFIFAATVVSFITEGRGFPQQKLEQVLKTHTGLDPLYSQVLNAASWHEGLNKILAVIIFLHEQISIAALSDLIEIRAIDIVSCLLEIQSIVKIPATNNGIVQPNHASLRDFLLDKKRSKEYHIQAPFYHAIIFKHCLTRMTRTLKH</sequence>
<reference evidence="2 3" key="1">
    <citation type="submission" date="2014-06" db="EMBL/GenBank/DDBJ databases">
        <title>Evolutionary Origins and Diversification of the Mycorrhizal Mutualists.</title>
        <authorList>
            <consortium name="DOE Joint Genome Institute"/>
            <consortium name="Mycorrhizal Genomics Consortium"/>
            <person name="Kohler A."/>
            <person name="Kuo A."/>
            <person name="Nagy L.G."/>
            <person name="Floudas D."/>
            <person name="Copeland A."/>
            <person name="Barry K.W."/>
            <person name="Cichocki N."/>
            <person name="Veneault-Fourrey C."/>
            <person name="LaButti K."/>
            <person name="Lindquist E.A."/>
            <person name="Lipzen A."/>
            <person name="Lundell T."/>
            <person name="Morin E."/>
            <person name="Murat C."/>
            <person name="Riley R."/>
            <person name="Ohm R."/>
            <person name="Sun H."/>
            <person name="Tunlid A."/>
            <person name="Henrissat B."/>
            <person name="Grigoriev I.V."/>
            <person name="Hibbett D.S."/>
            <person name="Martin F."/>
        </authorList>
    </citation>
    <scope>NUCLEOTIDE SEQUENCE [LARGE SCALE GENOMIC DNA]</scope>
    <source>
        <strain evidence="2 3">SS14</strain>
    </source>
</reference>